<evidence type="ECO:0000256" key="2">
    <source>
        <dbReference type="SAM" id="SignalP"/>
    </source>
</evidence>
<evidence type="ECO:0000313" key="3">
    <source>
        <dbReference type="EMBL" id="KRK40502.1"/>
    </source>
</evidence>
<dbReference type="Gene3D" id="2.60.40.1190">
    <property type="match status" value="1"/>
</dbReference>
<keyword evidence="1" id="KW-1133">Transmembrane helix</keyword>
<dbReference type="InterPro" id="IPR026409">
    <property type="entry name" value="Firmicu_CTERM"/>
</dbReference>
<keyword evidence="2" id="KW-0732">Signal</keyword>
<feature type="transmembrane region" description="Helical" evidence="1">
    <location>
        <begin position="193"/>
        <end position="210"/>
    </location>
</feature>
<proteinExistence type="predicted"/>
<sequence>MMRKMFFALMIAVGLISCSSVLITQAAETNKFGIKIDGNFDDWKDKPMTDIKNPWNGDPVKQASLLTDGKYIYYYITMSKTGRDNYPFQVNDHQLTVGNKMHSIYIKRAYDIPANKTKKVMLVDTSGGDVPMVHSPAVIHRYVKNGKEYGTMEARISFSDLKAVPTDAQHISIKVPLIGSTVVTAESGSTGPIVLAIVGLLIAILSFFSLPKLKRVLTK</sequence>
<evidence type="ECO:0000313" key="4">
    <source>
        <dbReference type="Proteomes" id="UP000050964"/>
    </source>
</evidence>
<evidence type="ECO:0000256" key="1">
    <source>
        <dbReference type="SAM" id="Phobius"/>
    </source>
</evidence>
<evidence type="ECO:0008006" key="5">
    <source>
        <dbReference type="Google" id="ProtNLM"/>
    </source>
</evidence>
<feature type="signal peptide" evidence="2">
    <location>
        <begin position="1"/>
        <end position="26"/>
    </location>
</feature>
<dbReference type="NCBIfam" id="TIGR04145">
    <property type="entry name" value="Firmicu_CTERM"/>
    <property type="match status" value="1"/>
</dbReference>
<dbReference type="PROSITE" id="PS51257">
    <property type="entry name" value="PROKAR_LIPOPROTEIN"/>
    <property type="match status" value="1"/>
</dbReference>
<dbReference type="EMBL" id="AZDB01000076">
    <property type="protein sequence ID" value="KRK40502.1"/>
    <property type="molecule type" value="Genomic_DNA"/>
</dbReference>
<protein>
    <recommendedName>
        <fullName evidence="5">Firmicu-CTERM sorting domain-containing protein</fullName>
    </recommendedName>
</protein>
<name>A0A837RG79_9LACO</name>
<keyword evidence="1" id="KW-0472">Membrane</keyword>
<reference evidence="3 4" key="1">
    <citation type="journal article" date="2015" name="Genome Announc.">
        <title>Expanding the biotechnology potential of lactobacilli through comparative genomics of 213 strains and associated genera.</title>
        <authorList>
            <person name="Sun Z."/>
            <person name="Harris H.M."/>
            <person name="McCann A."/>
            <person name="Guo C."/>
            <person name="Argimon S."/>
            <person name="Zhang W."/>
            <person name="Yang X."/>
            <person name="Jeffery I.B."/>
            <person name="Cooney J.C."/>
            <person name="Kagawa T.F."/>
            <person name="Liu W."/>
            <person name="Song Y."/>
            <person name="Salvetti E."/>
            <person name="Wrobel A."/>
            <person name="Rasinkangas P."/>
            <person name="Parkhill J."/>
            <person name="Rea M.C."/>
            <person name="O'Sullivan O."/>
            <person name="Ritari J."/>
            <person name="Douillard F.P."/>
            <person name="Paul Ross R."/>
            <person name="Yang R."/>
            <person name="Briner A.E."/>
            <person name="Felis G.E."/>
            <person name="de Vos W.M."/>
            <person name="Barrangou R."/>
            <person name="Klaenhammer T.R."/>
            <person name="Caufield P.W."/>
            <person name="Cui Y."/>
            <person name="Zhang H."/>
            <person name="O'Toole P.W."/>
        </authorList>
    </citation>
    <scope>NUCLEOTIDE SEQUENCE [LARGE SCALE GENOMIC DNA]</scope>
    <source>
        <strain evidence="3 4">JCM 15951</strain>
    </source>
</reference>
<dbReference type="AlphaFoldDB" id="A0A837RG79"/>
<gene>
    <name evidence="3" type="ORF">FD26_GL002003</name>
</gene>
<feature type="chain" id="PRO_5032954261" description="Firmicu-CTERM sorting domain-containing protein" evidence="2">
    <location>
        <begin position="27"/>
        <end position="219"/>
    </location>
</feature>
<comment type="caution">
    <text evidence="3">The sequence shown here is derived from an EMBL/GenBank/DDBJ whole genome shotgun (WGS) entry which is preliminary data.</text>
</comment>
<organism evidence="3 4">
    <name type="scientific">Companilactobacillus crustorum JCM 15951</name>
    <dbReference type="NCBI Taxonomy" id="1423737"/>
    <lineage>
        <taxon>Bacteria</taxon>
        <taxon>Bacillati</taxon>
        <taxon>Bacillota</taxon>
        <taxon>Bacilli</taxon>
        <taxon>Lactobacillales</taxon>
        <taxon>Lactobacillaceae</taxon>
        <taxon>Companilactobacillus</taxon>
    </lineage>
</organism>
<keyword evidence="1" id="KW-0812">Transmembrane</keyword>
<accession>A0A837RG79</accession>
<dbReference type="Proteomes" id="UP000050964">
    <property type="component" value="Unassembled WGS sequence"/>
</dbReference>